<proteinExistence type="predicted"/>
<dbReference type="EMBL" id="JAIWYP010000007">
    <property type="protein sequence ID" value="KAH3801876.1"/>
    <property type="molecule type" value="Genomic_DNA"/>
</dbReference>
<evidence type="ECO:0000313" key="2">
    <source>
        <dbReference type="Proteomes" id="UP000828390"/>
    </source>
</evidence>
<protein>
    <submittedName>
        <fullName evidence="1">Uncharacterized protein</fullName>
    </submittedName>
</protein>
<dbReference type="AlphaFoldDB" id="A0A9D4J6Q7"/>
<feature type="non-terminal residue" evidence="1">
    <location>
        <position position="1"/>
    </location>
</feature>
<dbReference type="Proteomes" id="UP000828390">
    <property type="component" value="Unassembled WGS sequence"/>
</dbReference>
<organism evidence="1 2">
    <name type="scientific">Dreissena polymorpha</name>
    <name type="common">Zebra mussel</name>
    <name type="synonym">Mytilus polymorpha</name>
    <dbReference type="NCBI Taxonomy" id="45954"/>
    <lineage>
        <taxon>Eukaryota</taxon>
        <taxon>Metazoa</taxon>
        <taxon>Spiralia</taxon>
        <taxon>Lophotrochozoa</taxon>
        <taxon>Mollusca</taxon>
        <taxon>Bivalvia</taxon>
        <taxon>Autobranchia</taxon>
        <taxon>Heteroconchia</taxon>
        <taxon>Euheterodonta</taxon>
        <taxon>Imparidentia</taxon>
        <taxon>Neoheterodontei</taxon>
        <taxon>Myida</taxon>
        <taxon>Dreissenoidea</taxon>
        <taxon>Dreissenidae</taxon>
        <taxon>Dreissena</taxon>
    </lineage>
</organism>
<accession>A0A9D4J6Q7</accession>
<name>A0A9D4J6Q7_DREPO</name>
<evidence type="ECO:0000313" key="1">
    <source>
        <dbReference type="EMBL" id="KAH3801876.1"/>
    </source>
</evidence>
<gene>
    <name evidence="1" type="ORF">DPMN_155538</name>
</gene>
<keyword evidence="2" id="KW-1185">Reference proteome</keyword>
<sequence length="133" mass="15085">MHWEAAQKWTEIARVLFPSHHTPQVTQVEPYRPCDHQTLPTQQTTKNTQRPQLRLVRKKALANSVDPDETPHDAATHQVNVESCTQTKLVITTYDAADNGLVYIQGQGDACKRVTSSGIAFYEFDFEECGITW</sequence>
<comment type="caution">
    <text evidence="1">The sequence shown here is derived from an EMBL/GenBank/DDBJ whole genome shotgun (WGS) entry which is preliminary data.</text>
</comment>
<reference evidence="1" key="2">
    <citation type="submission" date="2020-11" db="EMBL/GenBank/DDBJ databases">
        <authorList>
            <person name="McCartney M.A."/>
            <person name="Auch B."/>
            <person name="Kono T."/>
            <person name="Mallez S."/>
            <person name="Becker A."/>
            <person name="Gohl D.M."/>
            <person name="Silverstein K.A.T."/>
            <person name="Koren S."/>
            <person name="Bechman K.B."/>
            <person name="Herman A."/>
            <person name="Abrahante J.E."/>
            <person name="Garbe J."/>
        </authorList>
    </citation>
    <scope>NUCLEOTIDE SEQUENCE</scope>
    <source>
        <strain evidence="1">Duluth1</strain>
        <tissue evidence="1">Whole animal</tissue>
    </source>
</reference>
<reference evidence="1" key="1">
    <citation type="journal article" date="2019" name="bioRxiv">
        <title>The Genome of the Zebra Mussel, Dreissena polymorpha: A Resource for Invasive Species Research.</title>
        <authorList>
            <person name="McCartney M.A."/>
            <person name="Auch B."/>
            <person name="Kono T."/>
            <person name="Mallez S."/>
            <person name="Zhang Y."/>
            <person name="Obille A."/>
            <person name="Becker A."/>
            <person name="Abrahante J.E."/>
            <person name="Garbe J."/>
            <person name="Badalamenti J.P."/>
            <person name="Herman A."/>
            <person name="Mangelson H."/>
            <person name="Liachko I."/>
            <person name="Sullivan S."/>
            <person name="Sone E.D."/>
            <person name="Koren S."/>
            <person name="Silverstein K.A.T."/>
            <person name="Beckman K.B."/>
            <person name="Gohl D.M."/>
        </authorList>
    </citation>
    <scope>NUCLEOTIDE SEQUENCE</scope>
    <source>
        <strain evidence="1">Duluth1</strain>
        <tissue evidence="1">Whole animal</tissue>
    </source>
</reference>